<name>A0A834ZVG5_TETSI</name>
<dbReference type="Proteomes" id="UP000655225">
    <property type="component" value="Unassembled WGS sequence"/>
</dbReference>
<feature type="compositionally biased region" description="Basic and acidic residues" evidence="1">
    <location>
        <begin position="182"/>
        <end position="191"/>
    </location>
</feature>
<evidence type="ECO:0000313" key="2">
    <source>
        <dbReference type="EMBL" id="KAF8412240.1"/>
    </source>
</evidence>
<sequence>MMENMGLQEGDIMQLGDNNVKLILFDDRKEGMPVSEILCKMEGLVWSANWSHGSYYATFTSSAGFAAFIEAYKLRNLIAPCSLELLLSTYHDPINETFNIDILNNRDRDKLDLFRVHDKGNCHKPIRELSDFSQYSRSAKFPLPRSSNIRLPVPYHFSSIEEAYVLLLSLHTLFPHNLHPQEPTRAKEGIKGQEGNGEGWERAAQRREAADEEQKKLKSSATSKDVAPKVSSTKKKTNVSDEDWSSRAGSQSDENEADDVQ</sequence>
<accession>A0A834ZVG5</accession>
<evidence type="ECO:0000313" key="3">
    <source>
        <dbReference type="Proteomes" id="UP000655225"/>
    </source>
</evidence>
<feature type="compositionally biased region" description="Basic and acidic residues" evidence="1">
    <location>
        <begin position="199"/>
        <end position="216"/>
    </location>
</feature>
<comment type="caution">
    <text evidence="2">The sequence shown here is derived from an EMBL/GenBank/DDBJ whole genome shotgun (WGS) entry which is preliminary data.</text>
</comment>
<dbReference type="EMBL" id="JABCRI010000001">
    <property type="protein sequence ID" value="KAF8412240.1"/>
    <property type="molecule type" value="Genomic_DNA"/>
</dbReference>
<protein>
    <submittedName>
        <fullName evidence="2">Uncharacterized protein</fullName>
    </submittedName>
</protein>
<gene>
    <name evidence="2" type="ORF">HHK36_000200</name>
</gene>
<reference evidence="2 3" key="1">
    <citation type="submission" date="2020-04" db="EMBL/GenBank/DDBJ databases">
        <title>Plant Genome Project.</title>
        <authorList>
            <person name="Zhang R.-G."/>
        </authorList>
    </citation>
    <scope>NUCLEOTIDE SEQUENCE [LARGE SCALE GENOMIC DNA]</scope>
    <source>
        <strain evidence="2">YNK0</strain>
        <tissue evidence="2">Leaf</tissue>
    </source>
</reference>
<feature type="region of interest" description="Disordered" evidence="1">
    <location>
        <begin position="179"/>
        <end position="261"/>
    </location>
</feature>
<keyword evidence="3" id="KW-1185">Reference proteome</keyword>
<dbReference type="AlphaFoldDB" id="A0A834ZVG5"/>
<evidence type="ECO:0000256" key="1">
    <source>
        <dbReference type="SAM" id="MobiDB-lite"/>
    </source>
</evidence>
<proteinExistence type="predicted"/>
<organism evidence="2 3">
    <name type="scientific">Tetracentron sinense</name>
    <name type="common">Spur-leaf</name>
    <dbReference type="NCBI Taxonomy" id="13715"/>
    <lineage>
        <taxon>Eukaryota</taxon>
        <taxon>Viridiplantae</taxon>
        <taxon>Streptophyta</taxon>
        <taxon>Embryophyta</taxon>
        <taxon>Tracheophyta</taxon>
        <taxon>Spermatophyta</taxon>
        <taxon>Magnoliopsida</taxon>
        <taxon>Trochodendrales</taxon>
        <taxon>Trochodendraceae</taxon>
        <taxon>Tetracentron</taxon>
    </lineage>
</organism>